<sequence length="87" mass="9767">MLFPMACAGFCLCLLDNAHPSSEYLAVRDRFGPRLRLLEHKYLDERGSRAGGIRVRDEMNHQPTLAIFQEVEFTLRAPAAPPQALGL</sequence>
<accession>A0A150HDQ1</accession>
<reference evidence="1 2" key="1">
    <citation type="submission" date="2016-01" db="EMBL/GenBank/DDBJ databases">
        <title>Draft genome sequences of Microbacterium laevaniformans LCDC 91-0039 and the type strain of Microbacterium hominis LCDC 84-209.</title>
        <authorList>
            <person name="Bernier A.-M."/>
            <person name="Bernard K."/>
        </authorList>
    </citation>
    <scope>NUCLEOTIDE SEQUENCE [LARGE SCALE GENOMIC DNA]</scope>
    <source>
        <strain evidence="1 2">LCDC 91-0039</strain>
    </source>
</reference>
<dbReference type="PATRIC" id="fig|36807.3.peg.1805"/>
<gene>
    <name evidence="1" type="ORF">Mlaev_01778</name>
</gene>
<evidence type="ECO:0000313" key="2">
    <source>
        <dbReference type="Proteomes" id="UP000075357"/>
    </source>
</evidence>
<name>A0A150HDQ1_9MICO</name>
<dbReference type="Proteomes" id="UP000075357">
    <property type="component" value="Unassembled WGS sequence"/>
</dbReference>
<proteinExistence type="predicted"/>
<dbReference type="AlphaFoldDB" id="A0A150HDQ1"/>
<protein>
    <submittedName>
        <fullName evidence="1">Uncharacterized protein</fullName>
    </submittedName>
</protein>
<keyword evidence="2" id="KW-1185">Reference proteome</keyword>
<dbReference type="EMBL" id="LRAD01000037">
    <property type="protein sequence ID" value="KXZ60232.1"/>
    <property type="molecule type" value="Genomic_DNA"/>
</dbReference>
<evidence type="ECO:0000313" key="1">
    <source>
        <dbReference type="EMBL" id="KXZ60232.1"/>
    </source>
</evidence>
<organism evidence="1 2">
    <name type="scientific">Microbacterium laevaniformans</name>
    <dbReference type="NCBI Taxonomy" id="36807"/>
    <lineage>
        <taxon>Bacteria</taxon>
        <taxon>Bacillati</taxon>
        <taxon>Actinomycetota</taxon>
        <taxon>Actinomycetes</taxon>
        <taxon>Micrococcales</taxon>
        <taxon>Microbacteriaceae</taxon>
        <taxon>Microbacterium</taxon>
    </lineage>
</organism>
<comment type="caution">
    <text evidence="1">The sequence shown here is derived from an EMBL/GenBank/DDBJ whole genome shotgun (WGS) entry which is preliminary data.</text>
</comment>